<feature type="region of interest" description="Disordered" evidence="9">
    <location>
        <begin position="70"/>
        <end position="226"/>
    </location>
</feature>
<feature type="compositionally biased region" description="Polar residues" evidence="9">
    <location>
        <begin position="1027"/>
        <end position="1036"/>
    </location>
</feature>
<dbReference type="GO" id="GO:0048471">
    <property type="term" value="C:perinuclear region of cytoplasm"/>
    <property type="evidence" value="ECO:0007669"/>
    <property type="project" value="UniProtKB-SubCell"/>
</dbReference>
<dbReference type="GO" id="GO:0001222">
    <property type="term" value="F:transcription corepressor binding"/>
    <property type="evidence" value="ECO:0007669"/>
    <property type="project" value="TreeGrafter"/>
</dbReference>
<dbReference type="PANTHER" id="PTHR11269:SF16">
    <property type="entry name" value="PERIOD CIRCADIAN PROTEIN"/>
    <property type="match status" value="1"/>
</dbReference>
<dbReference type="InterPro" id="IPR050760">
    <property type="entry name" value="Period_circadian_regulator"/>
</dbReference>
<sequence length="1304" mass="141912">MKRTRREKDEDCRTAAGLERSSIGYRVKKKATNSEEHLPGRSGCSSAIKRIIIQRLNNIVTMSATGTENLEGAESTHNTKISDSGYSNSCSNSQSQRSGSSKSRHSGSNSSGSSGYGGKGNIQAGTDVPLQHPPAKRTKDKDRKKKKLKTSVEPTPGGTGVAGEEPFSTGATAGGNFTTGSGEQVQSSVHASTVGQGEAQQNQSHVDDTDVPGGDEPTAKEDVSAVQDSAVGGETTKLHCALPGPSPVACGVTAPEENQEAVCEEVQGIQESVQGGGATPANAKTETENGFCCVISMHDGVVLFTTPSITSSLGFPNDMWLGRSFIDFVHPKDRSTFASQITSKVVVPLGESKNGVGHKDQKNSLYVMLRKYRGLKSAGFGVTGTNVNYEPYRLVLTFREAPNDTSEDIKNTGRNILLIISATPVKSVYTVSNEQLHDKELKFSTRHSTNGVLNYVDGNSVESIGYLPQDILGRSIMELYHPEDLPSLKNIYETVMIKGQTAGASFVSQPYRFLVNNGCYIVLKTEWASFVNPWSRELEFVIGNHYIQQGPSNPNVFASKFYCKDPLLFPDDLLKEAKMIEEQILRLLKEPVAKPSDMVKQEVTKRCKALASFMEELMDEVAQPELKLNLLNESDFTFSERDSVMLGEISPHHEYFDSKSSSETPPSYNQLNYNDNLQRFFESRPVMNVKESSKIHSSGGTNTETIDDQRFSGDGGESGGSAGNFSSESNVQMDSVTNTTSNTGTSSGSYQPPTLTEELLCKHNDDMQKVMLKKHREARSLARVTDKNRKGPPDKTYANIIAHGVKRGSSHSWEGDIHKTFKHQHNPDNTCDYQPQSSQALATPKPPQTSSAILDACTSIVATTAVTATPLLSSVSNAFPMSRAVELCPPFSVSVTTIQATQSNATTNIMPTSNIFPTLYYIPAPPQPTPASSALQIPRLNPITLPYMAGVMYPHPQLYQQSVLYPPMMYHAMPYQPIPPPCGLASGNRSQQQQSQQQQQSAQLPSNQSGPARIYAQPGFLDGSGLYDTSNSGGNKQQLQSIPSSIGGGGGRGSQSQHLFQRPPSQATSVKTEPGSNMGSIASASIVNRAFSESSKKGLADSPRNSHVEADFPQEDMEKIRSRGSKTPGPLWEISDDMDESSFSSFYSSFLKTDNSSESNCAEKKESTEMVWDTSSNKTSRAKRRPNPPWLDNVCQTKELFYQYQITEKSVQDLLDADMLALKSLNQPILVNEQLGQLYLDLELEGLSAKLSLSDTTSGSSSDDCETQSKVKKAKRNMKYSKLVMIYEENAPFPPPAAVGRHGK</sequence>
<dbReference type="FunFam" id="3.30.450.20:FF:000072">
    <property type="entry name" value="Period circadian protein"/>
    <property type="match status" value="1"/>
</dbReference>
<dbReference type="PANTHER" id="PTHR11269">
    <property type="entry name" value="PERIOD CIRCADIAN PROTEIN"/>
    <property type="match status" value="1"/>
</dbReference>
<comment type="subcellular location">
    <subcellularLocation>
        <location evidence="2">Cytoplasm</location>
        <location evidence="2">Perinuclear region</location>
    </subcellularLocation>
    <subcellularLocation>
        <location evidence="1">Nucleus</location>
    </subcellularLocation>
</comment>
<evidence type="ECO:0000256" key="8">
    <source>
        <dbReference type="ARBA" id="ARBA00040849"/>
    </source>
</evidence>
<evidence type="ECO:0000313" key="12">
    <source>
        <dbReference type="Proteomes" id="UP000008820"/>
    </source>
</evidence>
<dbReference type="SUPFAM" id="SSF55785">
    <property type="entry name" value="PYP-like sensor domain (PAS domain)"/>
    <property type="match status" value="2"/>
</dbReference>
<reference evidence="11" key="2">
    <citation type="submission" date="2020-05" db="UniProtKB">
        <authorList>
            <consortium name="EnsemblMetazoa"/>
        </authorList>
    </citation>
    <scope>IDENTIFICATION</scope>
    <source>
        <strain evidence="11">LVP_AGWG</strain>
    </source>
</reference>
<feature type="compositionally biased region" description="Gly residues" evidence="9">
    <location>
        <begin position="713"/>
        <end position="722"/>
    </location>
</feature>
<dbReference type="SMART" id="SM00091">
    <property type="entry name" value="PAS"/>
    <property type="match status" value="2"/>
</dbReference>
<evidence type="ECO:0000256" key="2">
    <source>
        <dbReference type="ARBA" id="ARBA00004556"/>
    </source>
</evidence>
<dbReference type="EnsemblMetazoa" id="AAEL008141-RB">
    <property type="protein sequence ID" value="AAEL008141-PB"/>
    <property type="gene ID" value="AAEL008141"/>
</dbReference>
<feature type="region of interest" description="Disordered" evidence="9">
    <location>
        <begin position="691"/>
        <end position="753"/>
    </location>
</feature>
<feature type="compositionally biased region" description="Polar residues" evidence="9">
    <location>
        <begin position="827"/>
        <end position="841"/>
    </location>
</feature>
<dbReference type="InterPro" id="IPR013767">
    <property type="entry name" value="PAS_fold"/>
</dbReference>
<dbReference type="GO" id="GO:0005634">
    <property type="term" value="C:nucleus"/>
    <property type="evidence" value="ECO:0007669"/>
    <property type="project" value="UniProtKB-SubCell"/>
</dbReference>
<dbReference type="GO" id="GO:0032922">
    <property type="term" value="P:circadian regulation of gene expression"/>
    <property type="evidence" value="ECO:0007669"/>
    <property type="project" value="TreeGrafter"/>
</dbReference>
<dbReference type="GO" id="GO:0000122">
    <property type="term" value="P:negative regulation of transcription by RNA polymerase II"/>
    <property type="evidence" value="ECO:0007669"/>
    <property type="project" value="TreeGrafter"/>
</dbReference>
<dbReference type="FunFam" id="3.30.450.20:FF:000066">
    <property type="entry name" value="Period circadian protein"/>
    <property type="match status" value="1"/>
</dbReference>
<dbReference type="Pfam" id="PF12114">
    <property type="entry name" value="Period_C"/>
    <property type="match status" value="1"/>
</dbReference>
<evidence type="ECO:0000256" key="6">
    <source>
        <dbReference type="ARBA" id="ARBA00023108"/>
    </source>
</evidence>
<feature type="region of interest" description="Disordered" evidence="9">
    <location>
        <begin position="825"/>
        <end position="847"/>
    </location>
</feature>
<dbReference type="PROSITE" id="PS50112">
    <property type="entry name" value="PAS"/>
    <property type="match status" value="2"/>
</dbReference>
<evidence type="ECO:0000256" key="4">
    <source>
        <dbReference type="ARBA" id="ARBA00022553"/>
    </source>
</evidence>
<proteinExistence type="predicted"/>
<dbReference type="Proteomes" id="UP000008820">
    <property type="component" value="Chromosome 3"/>
</dbReference>
<dbReference type="InParanoid" id="A0A6I8TFF9"/>
<feature type="compositionally biased region" description="Polar residues" evidence="9">
    <location>
        <begin position="1063"/>
        <end position="1080"/>
    </location>
</feature>
<feature type="region of interest" description="Disordered" evidence="9">
    <location>
        <begin position="1157"/>
        <end position="1189"/>
    </location>
</feature>
<feature type="region of interest" description="Disordered" evidence="9">
    <location>
        <begin position="776"/>
        <end position="796"/>
    </location>
</feature>
<keyword evidence="7" id="KW-0539">Nucleus</keyword>
<evidence type="ECO:0000256" key="9">
    <source>
        <dbReference type="SAM" id="MobiDB-lite"/>
    </source>
</evidence>
<feature type="domain" description="PAS" evidence="10">
    <location>
        <begin position="299"/>
        <end position="341"/>
    </location>
</feature>
<dbReference type="InterPro" id="IPR000014">
    <property type="entry name" value="PAS"/>
</dbReference>
<protein>
    <recommendedName>
        <fullName evidence="8">Period circadian protein</fullName>
    </recommendedName>
</protein>
<organism evidence="11 12">
    <name type="scientific">Aedes aegypti</name>
    <name type="common">Yellowfever mosquito</name>
    <name type="synonym">Culex aegypti</name>
    <dbReference type="NCBI Taxonomy" id="7159"/>
    <lineage>
        <taxon>Eukaryota</taxon>
        <taxon>Metazoa</taxon>
        <taxon>Ecdysozoa</taxon>
        <taxon>Arthropoda</taxon>
        <taxon>Hexapoda</taxon>
        <taxon>Insecta</taxon>
        <taxon>Pterygota</taxon>
        <taxon>Neoptera</taxon>
        <taxon>Endopterygota</taxon>
        <taxon>Diptera</taxon>
        <taxon>Nematocera</taxon>
        <taxon>Culicoidea</taxon>
        <taxon>Culicidae</taxon>
        <taxon>Culicinae</taxon>
        <taxon>Aedini</taxon>
        <taxon>Aedes</taxon>
        <taxon>Stegomyia</taxon>
    </lineage>
</organism>
<evidence type="ECO:0000259" key="10">
    <source>
        <dbReference type="PROSITE" id="PS50112"/>
    </source>
</evidence>
<feature type="compositionally biased region" description="Polar residues" evidence="9">
    <location>
        <begin position="695"/>
        <end position="704"/>
    </location>
</feature>
<evidence type="ECO:0000313" key="11">
    <source>
        <dbReference type="EnsemblMetazoa" id="AAEL008141-PB"/>
    </source>
</evidence>
<feature type="compositionally biased region" description="Basic and acidic residues" evidence="9">
    <location>
        <begin position="778"/>
        <end position="793"/>
    </location>
</feature>
<feature type="compositionally biased region" description="Low complexity" evidence="9">
    <location>
        <begin position="167"/>
        <end position="182"/>
    </location>
</feature>
<dbReference type="InterPro" id="IPR035965">
    <property type="entry name" value="PAS-like_dom_sf"/>
</dbReference>
<feature type="compositionally biased region" description="Polar residues" evidence="9">
    <location>
        <begin position="183"/>
        <end position="204"/>
    </location>
</feature>
<accession>A0A6I8TFF9</accession>
<evidence type="ECO:0000256" key="7">
    <source>
        <dbReference type="ARBA" id="ARBA00023242"/>
    </source>
</evidence>
<feature type="compositionally biased region" description="Low complexity" evidence="9">
    <location>
        <begin position="990"/>
        <end position="1009"/>
    </location>
</feature>
<evidence type="ECO:0000256" key="5">
    <source>
        <dbReference type="ARBA" id="ARBA00022737"/>
    </source>
</evidence>
<keyword evidence="6" id="KW-0090">Biological rhythms</keyword>
<gene>
    <name evidence="11" type="primary">5570169</name>
</gene>
<dbReference type="InterPro" id="IPR022728">
    <property type="entry name" value="Period_circadian-like_C"/>
</dbReference>
<dbReference type="FunFam" id="1.20.5.770:FF:000001">
    <property type="entry name" value="Period circadian protein"/>
    <property type="match status" value="1"/>
</dbReference>
<keyword evidence="4" id="KW-0597">Phosphoprotein</keyword>
<feature type="compositionally biased region" description="Low complexity" evidence="9">
    <location>
        <begin position="82"/>
        <end position="113"/>
    </location>
</feature>
<keyword evidence="5" id="KW-0677">Repeat</keyword>
<feature type="region of interest" description="Disordered" evidence="9">
    <location>
        <begin position="980"/>
        <end position="1080"/>
    </location>
</feature>
<feature type="compositionally biased region" description="Basic residues" evidence="9">
    <location>
        <begin position="134"/>
        <end position="149"/>
    </location>
</feature>
<dbReference type="Gene3D" id="3.30.450.20">
    <property type="entry name" value="PAS domain"/>
    <property type="match status" value="2"/>
</dbReference>
<evidence type="ECO:0000256" key="3">
    <source>
        <dbReference type="ARBA" id="ARBA00022490"/>
    </source>
</evidence>
<reference evidence="11 12" key="1">
    <citation type="submission" date="2017-06" db="EMBL/GenBank/DDBJ databases">
        <title>Aedes aegypti genome working group (AGWG) sequencing and assembly.</title>
        <authorList>
            <consortium name="Aedes aegypti Genome Working Group (AGWG)"/>
            <person name="Matthews B.J."/>
        </authorList>
    </citation>
    <scope>NUCLEOTIDE SEQUENCE [LARGE SCALE GENOMIC DNA]</scope>
    <source>
        <strain evidence="11 12">LVP_AGWG</strain>
    </source>
</reference>
<feature type="compositionally biased region" description="Low complexity" evidence="9">
    <location>
        <begin position="723"/>
        <end position="749"/>
    </location>
</feature>
<keyword evidence="12" id="KW-1185">Reference proteome</keyword>
<dbReference type="Pfam" id="PF14598">
    <property type="entry name" value="PAS_11"/>
    <property type="match status" value="1"/>
</dbReference>
<dbReference type="GO" id="GO:0043153">
    <property type="term" value="P:entrainment of circadian clock by photoperiod"/>
    <property type="evidence" value="ECO:0007669"/>
    <property type="project" value="TreeGrafter"/>
</dbReference>
<feature type="domain" description="PAS" evidence="10">
    <location>
        <begin position="448"/>
        <end position="499"/>
    </location>
</feature>
<dbReference type="CDD" id="cd00130">
    <property type="entry name" value="PAS"/>
    <property type="match status" value="2"/>
</dbReference>
<dbReference type="OrthoDB" id="7788983at2759"/>
<dbReference type="GO" id="GO:0000976">
    <property type="term" value="F:transcription cis-regulatory region binding"/>
    <property type="evidence" value="ECO:0007669"/>
    <property type="project" value="TreeGrafter"/>
</dbReference>
<keyword evidence="3" id="KW-0963">Cytoplasm</keyword>
<dbReference type="Gene3D" id="1.20.5.770">
    <property type="entry name" value="Single helix bin"/>
    <property type="match status" value="1"/>
</dbReference>
<evidence type="ECO:0000256" key="1">
    <source>
        <dbReference type="ARBA" id="ARBA00004123"/>
    </source>
</evidence>
<dbReference type="FunCoup" id="A0A6I8TFF9">
    <property type="interactions" value="11"/>
</dbReference>
<dbReference type="Pfam" id="PF00989">
    <property type="entry name" value="PAS"/>
    <property type="match status" value="1"/>
</dbReference>
<name>A0A6I8TFF9_AEDAE</name>